<feature type="transmembrane region" description="Helical" evidence="1">
    <location>
        <begin position="46"/>
        <end position="64"/>
    </location>
</feature>
<evidence type="ECO:0000313" key="3">
    <source>
        <dbReference type="Proteomes" id="UP000199356"/>
    </source>
</evidence>
<name>A0A1I5NDS9_9RHOB</name>
<keyword evidence="3" id="KW-1185">Reference proteome</keyword>
<dbReference type="EMBL" id="FOXA01000003">
    <property type="protein sequence ID" value="SFP19919.1"/>
    <property type="molecule type" value="Genomic_DNA"/>
</dbReference>
<reference evidence="2 3" key="1">
    <citation type="submission" date="2016-10" db="EMBL/GenBank/DDBJ databases">
        <authorList>
            <person name="de Groot N.N."/>
        </authorList>
    </citation>
    <scope>NUCLEOTIDE SEQUENCE [LARGE SCALE GENOMIC DNA]</scope>
    <source>
        <strain evidence="2 3">DSM 19547</strain>
    </source>
</reference>
<dbReference type="STRING" id="441119.SAMN04488047_103234"/>
<dbReference type="RefSeq" id="WP_093419335.1">
    <property type="nucleotide sequence ID" value="NZ_FOXA01000003.1"/>
</dbReference>
<gene>
    <name evidence="2" type="ORF">SAMN04488047_103234</name>
</gene>
<dbReference type="AlphaFoldDB" id="A0A1I5NDS9"/>
<keyword evidence="1" id="KW-0812">Transmembrane</keyword>
<sequence>MARLVLAVLVLSGLIALLALVAAGWRAVRGDAGADDAPTQGESVQKLSFALLMALILYVSVFGGSG</sequence>
<keyword evidence="1" id="KW-0472">Membrane</keyword>
<proteinExistence type="predicted"/>
<keyword evidence="1" id="KW-1133">Transmembrane helix</keyword>
<protein>
    <submittedName>
        <fullName evidence="2">Uncharacterized protein</fullName>
    </submittedName>
</protein>
<organism evidence="2 3">
    <name type="scientific">Tranquillimonas alkanivorans</name>
    <dbReference type="NCBI Taxonomy" id="441119"/>
    <lineage>
        <taxon>Bacteria</taxon>
        <taxon>Pseudomonadati</taxon>
        <taxon>Pseudomonadota</taxon>
        <taxon>Alphaproteobacteria</taxon>
        <taxon>Rhodobacterales</taxon>
        <taxon>Roseobacteraceae</taxon>
        <taxon>Tranquillimonas</taxon>
    </lineage>
</organism>
<evidence type="ECO:0000256" key="1">
    <source>
        <dbReference type="SAM" id="Phobius"/>
    </source>
</evidence>
<evidence type="ECO:0000313" key="2">
    <source>
        <dbReference type="EMBL" id="SFP19919.1"/>
    </source>
</evidence>
<accession>A0A1I5NDS9</accession>
<dbReference type="Proteomes" id="UP000199356">
    <property type="component" value="Unassembled WGS sequence"/>
</dbReference>